<dbReference type="Pfam" id="PF13561">
    <property type="entry name" value="adh_short_C2"/>
    <property type="match status" value="1"/>
</dbReference>
<protein>
    <submittedName>
        <fullName evidence="4">Gluconate 5-dehydrogenase</fullName>
        <ecNumber evidence="4">1.1.1.69</ecNumber>
    </submittedName>
    <submittedName>
        <fullName evidence="5">NAD(P)-dependent dehydrogenase, short-chain alcohol dehydrogenase family</fullName>
    </submittedName>
</protein>
<evidence type="ECO:0000313" key="6">
    <source>
        <dbReference type="Proteomes" id="UP000182470"/>
    </source>
</evidence>
<gene>
    <name evidence="4" type="primary">gno_2</name>
    <name evidence="4" type="ORF">PSAN_36010</name>
    <name evidence="5" type="ORF">SAMN04490179_3033</name>
</gene>
<proteinExistence type="inferred from homology"/>
<evidence type="ECO:0000313" key="7">
    <source>
        <dbReference type="Proteomes" id="UP000748067"/>
    </source>
</evidence>
<evidence type="ECO:0000256" key="3">
    <source>
        <dbReference type="ARBA" id="ARBA00022857"/>
    </source>
</evidence>
<dbReference type="Proteomes" id="UP000182470">
    <property type="component" value="Chromosome I"/>
</dbReference>
<name>A0A1G9ZDW2_9PSED</name>
<evidence type="ECO:0000256" key="1">
    <source>
        <dbReference type="ARBA" id="ARBA00006484"/>
    </source>
</evidence>
<dbReference type="PANTHER" id="PTHR44252:SF3">
    <property type="entry name" value="D-ERYTHRULOSE REDUCTASE-RELATED"/>
    <property type="match status" value="1"/>
</dbReference>
<organism evidence="5 6">
    <name type="scientific">Pseudomonas antarctica</name>
    <dbReference type="NCBI Taxonomy" id="219572"/>
    <lineage>
        <taxon>Bacteria</taxon>
        <taxon>Pseudomonadati</taxon>
        <taxon>Pseudomonadota</taxon>
        <taxon>Gammaproteobacteria</taxon>
        <taxon>Pseudomonadales</taxon>
        <taxon>Pseudomonadaceae</taxon>
        <taxon>Pseudomonas</taxon>
    </lineage>
</organism>
<reference evidence="4 7" key="1">
    <citation type="submission" date="2015-01" db="EMBL/GenBank/DDBJ databases">
        <title>Genome Sequence of Pseudomonas antarctica CMS 35.</title>
        <authorList>
            <person name="Voget S."/>
            <person name="Chow J."/>
            <person name="Daniel R."/>
            <person name="Streit W."/>
        </authorList>
    </citation>
    <scope>NUCLEOTIDE SEQUENCE [LARGE SCALE GENOMIC DNA]</scope>
    <source>
        <strain evidence="4 7">CMS 35</strain>
    </source>
</reference>
<keyword evidence="3" id="KW-0521">NADP</keyword>
<reference evidence="5 6" key="2">
    <citation type="submission" date="2016-10" db="EMBL/GenBank/DDBJ databases">
        <authorList>
            <person name="de Groot N.N."/>
        </authorList>
    </citation>
    <scope>NUCLEOTIDE SEQUENCE [LARGE SCALE GENOMIC DNA]</scope>
    <source>
        <strain evidence="5 6">BS2772</strain>
    </source>
</reference>
<evidence type="ECO:0000313" key="4">
    <source>
        <dbReference type="EMBL" id="KAF2411161.1"/>
    </source>
</evidence>
<dbReference type="Gene3D" id="3.40.50.720">
    <property type="entry name" value="NAD(P)-binding Rossmann-like Domain"/>
    <property type="match status" value="1"/>
</dbReference>
<dbReference type="GO" id="GO:0050038">
    <property type="term" value="F:L-xylulose reductase (NADPH) activity"/>
    <property type="evidence" value="ECO:0007669"/>
    <property type="project" value="TreeGrafter"/>
</dbReference>
<dbReference type="InterPro" id="IPR036291">
    <property type="entry name" value="NAD(P)-bd_dom_sf"/>
</dbReference>
<dbReference type="EMBL" id="LT629704">
    <property type="protein sequence ID" value="SDN19365.1"/>
    <property type="molecule type" value="Genomic_DNA"/>
</dbReference>
<dbReference type="Proteomes" id="UP000748067">
    <property type="component" value="Unassembled WGS sequence"/>
</dbReference>
<dbReference type="PROSITE" id="PS00061">
    <property type="entry name" value="ADH_SHORT"/>
    <property type="match status" value="1"/>
</dbReference>
<keyword evidence="7" id="KW-1185">Reference proteome</keyword>
<sequence>MWEQASQLPQGIFIAYGTVTMNAAFNFTHQRILVTGASSGIGHQIALQLIASGAEVFALGRDAEALAKLGCNTVCVDIADSAALDKALHDLPPLHGLVNCAGISRLEPAAAISADAFDPVMQVNARAAAQVASRVAAKMIEAKVAGSIVNVSSQASLVALDDHLAYCASKAALDAITRVQCAEWGRFGIRVNSVNPTVTLTPMATRAWSDPAKRDPALAAIPLGRFAETVEVALPVLFLLSDAASMISGVSLPIDGGYTSR</sequence>
<dbReference type="NCBIfam" id="NF005467">
    <property type="entry name" value="PRK07060.1-5"/>
    <property type="match status" value="1"/>
</dbReference>
<dbReference type="EMBL" id="JXDI01000001">
    <property type="protein sequence ID" value="KAF2411161.1"/>
    <property type="molecule type" value="Genomic_DNA"/>
</dbReference>
<dbReference type="PRINTS" id="PR00080">
    <property type="entry name" value="SDRFAMILY"/>
</dbReference>
<dbReference type="GO" id="GO:0006006">
    <property type="term" value="P:glucose metabolic process"/>
    <property type="evidence" value="ECO:0007669"/>
    <property type="project" value="TreeGrafter"/>
</dbReference>
<dbReference type="InterPro" id="IPR002347">
    <property type="entry name" value="SDR_fam"/>
</dbReference>
<dbReference type="InterPro" id="IPR051737">
    <property type="entry name" value="L-xylulose/Carbonyl_redctase"/>
</dbReference>
<evidence type="ECO:0000256" key="2">
    <source>
        <dbReference type="ARBA" id="ARBA00011881"/>
    </source>
</evidence>
<dbReference type="EC" id="1.1.1.69" evidence="4"/>
<dbReference type="GO" id="GO:0005997">
    <property type="term" value="P:xylulose metabolic process"/>
    <property type="evidence" value="ECO:0007669"/>
    <property type="project" value="TreeGrafter"/>
</dbReference>
<keyword evidence="4" id="KW-0560">Oxidoreductase</keyword>
<dbReference type="GO" id="GO:0008874">
    <property type="term" value="F:gluconate 5-dehydrogenase activity"/>
    <property type="evidence" value="ECO:0007669"/>
    <property type="project" value="UniProtKB-EC"/>
</dbReference>
<dbReference type="AlphaFoldDB" id="A0A1G9ZDW2"/>
<dbReference type="FunFam" id="3.40.50.720:FF:000084">
    <property type="entry name" value="Short-chain dehydrogenase reductase"/>
    <property type="match status" value="1"/>
</dbReference>
<evidence type="ECO:0000313" key="5">
    <source>
        <dbReference type="EMBL" id="SDN19365.1"/>
    </source>
</evidence>
<dbReference type="SUPFAM" id="SSF51735">
    <property type="entry name" value="NAD(P)-binding Rossmann-fold domains"/>
    <property type="match status" value="1"/>
</dbReference>
<comment type="subunit">
    <text evidence="2">Homotetramer.</text>
</comment>
<comment type="similarity">
    <text evidence="1">Belongs to the short-chain dehydrogenases/reductases (SDR) family.</text>
</comment>
<dbReference type="PANTHER" id="PTHR44252">
    <property type="entry name" value="D-ERYTHRULOSE REDUCTASE"/>
    <property type="match status" value="1"/>
</dbReference>
<dbReference type="PRINTS" id="PR00081">
    <property type="entry name" value="GDHRDH"/>
</dbReference>
<dbReference type="InterPro" id="IPR020904">
    <property type="entry name" value="Sc_DH/Rdtase_CS"/>
</dbReference>
<accession>A0A1G9ZDW2</accession>
<dbReference type="GO" id="GO:0004090">
    <property type="term" value="F:carbonyl reductase (NADPH) activity"/>
    <property type="evidence" value="ECO:0007669"/>
    <property type="project" value="TreeGrafter"/>
</dbReference>